<dbReference type="InterPro" id="IPR050493">
    <property type="entry name" value="FAD-dep_Monooxygenase_BioMet"/>
</dbReference>
<dbReference type="GO" id="GO:0004497">
    <property type="term" value="F:monooxygenase activity"/>
    <property type="evidence" value="ECO:0007669"/>
    <property type="project" value="UniProtKB-KW"/>
</dbReference>
<keyword evidence="8" id="KW-1185">Reference proteome</keyword>
<organism evidence="7 8">
    <name type="scientific">Methylobacterium planeticum</name>
    <dbReference type="NCBI Taxonomy" id="2615211"/>
    <lineage>
        <taxon>Bacteria</taxon>
        <taxon>Pseudomonadati</taxon>
        <taxon>Pseudomonadota</taxon>
        <taxon>Alphaproteobacteria</taxon>
        <taxon>Hyphomicrobiales</taxon>
        <taxon>Methylobacteriaceae</taxon>
        <taxon>Methylobacterium</taxon>
    </lineage>
</organism>
<evidence type="ECO:0000256" key="1">
    <source>
        <dbReference type="ARBA" id="ARBA00001974"/>
    </source>
</evidence>
<feature type="domain" description="FAD-binding" evidence="6">
    <location>
        <begin position="5"/>
        <end position="349"/>
    </location>
</feature>
<evidence type="ECO:0000256" key="3">
    <source>
        <dbReference type="ARBA" id="ARBA00022827"/>
    </source>
</evidence>
<dbReference type="PRINTS" id="PR00420">
    <property type="entry name" value="RNGMNOXGNASE"/>
</dbReference>
<sequence length="395" mass="42195">MSALDIAIVGAGIGGLTAALALDAAGHAVTLVERRTGFSEVGAGLQLSPNASRVLIALGLGGALRRAASEPPGVIVRALDTGRRIGGVSLGSAARERYGAPYYVIHRADLQTLLLDAVRGRPRIRLMVGRDVTGLSETDGSAALTLESVNGGRTETLTSDLIVGADGLRSRIRQHLDARPLSAGHMGAWRAVVPREAVPAELQDEATGLWLGRGRHVVHYPILGGQRLNVVAIVPERQGDEDWGRLGEPAVLRAHFRDAAPPLAELLGLPDSWLVWSLVERRVARPMARGRIALLGDAAHPVLPFLAQGAALAIEDAAILTRCLAGADVPAALAAYARARRGRVRRVQRAARQNGRTYHARGVTAFVRNAVMRRLGPDRMRERYAWLYGWTPESG</sequence>
<evidence type="ECO:0000259" key="6">
    <source>
        <dbReference type="Pfam" id="PF01494"/>
    </source>
</evidence>
<gene>
    <name evidence="7" type="ORF">F6X51_20595</name>
</gene>
<dbReference type="EMBL" id="VZZJ01000021">
    <property type="protein sequence ID" value="KAB1071084.1"/>
    <property type="molecule type" value="Genomic_DNA"/>
</dbReference>
<comment type="cofactor">
    <cofactor evidence="1">
        <name>FAD</name>
        <dbReference type="ChEBI" id="CHEBI:57692"/>
    </cofactor>
</comment>
<proteinExistence type="predicted"/>
<dbReference type="SUPFAM" id="SSF51905">
    <property type="entry name" value="FAD/NAD(P)-binding domain"/>
    <property type="match status" value="1"/>
</dbReference>
<evidence type="ECO:0000313" key="7">
    <source>
        <dbReference type="EMBL" id="KAB1071084.1"/>
    </source>
</evidence>
<name>A0A6N6MMI8_9HYPH</name>
<dbReference type="InterPro" id="IPR002938">
    <property type="entry name" value="FAD-bd"/>
</dbReference>
<dbReference type="RefSeq" id="WP_150965550.1">
    <property type="nucleotide sequence ID" value="NZ_VZZJ01000021.1"/>
</dbReference>
<dbReference type="Gene3D" id="3.50.50.60">
    <property type="entry name" value="FAD/NAD(P)-binding domain"/>
    <property type="match status" value="1"/>
</dbReference>
<dbReference type="PANTHER" id="PTHR13789:SF318">
    <property type="entry name" value="GERANYLGERANYL DIPHOSPHATE REDUCTASE"/>
    <property type="match status" value="1"/>
</dbReference>
<protein>
    <submittedName>
        <fullName evidence="7">FAD-binding protein</fullName>
    </submittedName>
</protein>
<keyword evidence="2" id="KW-0285">Flavoprotein</keyword>
<dbReference type="Pfam" id="PF01494">
    <property type="entry name" value="FAD_binding_3"/>
    <property type="match status" value="1"/>
</dbReference>
<keyword evidence="3" id="KW-0274">FAD</keyword>
<accession>A0A6N6MMI8</accession>
<dbReference type="Proteomes" id="UP000441523">
    <property type="component" value="Unassembled WGS sequence"/>
</dbReference>
<evidence type="ECO:0000313" key="8">
    <source>
        <dbReference type="Proteomes" id="UP000441523"/>
    </source>
</evidence>
<keyword evidence="4" id="KW-0560">Oxidoreductase</keyword>
<keyword evidence="5" id="KW-0503">Monooxygenase</keyword>
<dbReference type="AlphaFoldDB" id="A0A6N6MMI8"/>
<dbReference type="PANTHER" id="PTHR13789">
    <property type="entry name" value="MONOOXYGENASE"/>
    <property type="match status" value="1"/>
</dbReference>
<dbReference type="SUPFAM" id="SSF54373">
    <property type="entry name" value="FAD-linked reductases, C-terminal domain"/>
    <property type="match status" value="1"/>
</dbReference>
<reference evidence="7 8" key="1">
    <citation type="submission" date="2019-09" db="EMBL/GenBank/DDBJ databases">
        <title>YIM 132548 draft genome.</title>
        <authorList>
            <person name="Jiang L."/>
        </authorList>
    </citation>
    <scope>NUCLEOTIDE SEQUENCE [LARGE SCALE GENOMIC DNA]</scope>
    <source>
        <strain evidence="7 8">YIM 132548</strain>
    </source>
</reference>
<dbReference type="InterPro" id="IPR036188">
    <property type="entry name" value="FAD/NAD-bd_sf"/>
</dbReference>
<comment type="caution">
    <text evidence="7">The sequence shown here is derived from an EMBL/GenBank/DDBJ whole genome shotgun (WGS) entry which is preliminary data.</text>
</comment>
<dbReference type="GO" id="GO:0071949">
    <property type="term" value="F:FAD binding"/>
    <property type="evidence" value="ECO:0007669"/>
    <property type="project" value="InterPro"/>
</dbReference>
<evidence type="ECO:0000256" key="4">
    <source>
        <dbReference type="ARBA" id="ARBA00023002"/>
    </source>
</evidence>
<evidence type="ECO:0000256" key="5">
    <source>
        <dbReference type="ARBA" id="ARBA00023033"/>
    </source>
</evidence>
<evidence type="ECO:0000256" key="2">
    <source>
        <dbReference type="ARBA" id="ARBA00022630"/>
    </source>
</evidence>